<evidence type="ECO:0000313" key="2">
    <source>
        <dbReference type="EMBL" id="POZ53300.1"/>
    </source>
</evidence>
<keyword evidence="1" id="KW-0472">Membrane</keyword>
<accession>A0A2S5CR48</accession>
<feature type="transmembrane region" description="Helical" evidence="1">
    <location>
        <begin position="47"/>
        <end position="66"/>
    </location>
</feature>
<evidence type="ECO:0000313" key="3">
    <source>
        <dbReference type="Proteomes" id="UP000237423"/>
    </source>
</evidence>
<evidence type="ECO:0000256" key="1">
    <source>
        <dbReference type="SAM" id="Phobius"/>
    </source>
</evidence>
<dbReference type="AlphaFoldDB" id="A0A2S5CR48"/>
<dbReference type="EMBL" id="PGFZ01000001">
    <property type="protein sequence ID" value="POZ53300.1"/>
    <property type="molecule type" value="Genomic_DNA"/>
</dbReference>
<sequence>MQAIVDTIVNAYAAVMVFFSDLGHGLKSFFDAVIQSLLNVWLMLSDYYTAVCNYFGDFFLALWDTLKNLYNAFIDFWIKVFLWSGTFFTAIGESLKNFAATLWVYFVNVFKSLWYALIDLPLALFKLLLDPLLWILNWAATSCSYCLGLGSGGGNGSSSLPSALASAWAGLSPTILYLINATGVQQCLQVLTCALVIWAAVKQFKLLWSVIFK</sequence>
<name>A0A2S5CR48_9GAMM</name>
<comment type="caution">
    <text evidence="2">The sequence shown here is derived from an EMBL/GenBank/DDBJ whole genome shotgun (WGS) entry which is preliminary data.</text>
</comment>
<proteinExistence type="predicted"/>
<keyword evidence="1" id="KW-0812">Transmembrane</keyword>
<dbReference type="Proteomes" id="UP000237423">
    <property type="component" value="Unassembled WGS sequence"/>
</dbReference>
<protein>
    <submittedName>
        <fullName evidence="2">Uncharacterized protein</fullName>
    </submittedName>
</protein>
<feature type="transmembrane region" description="Helical" evidence="1">
    <location>
        <begin position="174"/>
        <end position="201"/>
    </location>
</feature>
<reference evidence="2 3" key="1">
    <citation type="submission" date="2017-11" db="EMBL/GenBank/DDBJ databases">
        <title>Draft Genome Sequence of Methylobacter psychrotolerans Sph1T, an Obligate Methanotroph from Low-Temperature Environments.</title>
        <authorList>
            <person name="Oshkin I.Y."/>
            <person name="Miroshnikov K."/>
            <person name="Belova S.E."/>
            <person name="Korzhenkov A."/>
            <person name="Toshchakov S.V."/>
            <person name="Dedysh S.N."/>
        </authorList>
    </citation>
    <scope>NUCLEOTIDE SEQUENCE [LARGE SCALE GENOMIC DNA]</scope>
    <source>
        <strain evidence="2 3">Sph1</strain>
    </source>
</reference>
<feature type="transmembrane region" description="Helical" evidence="1">
    <location>
        <begin position="103"/>
        <end position="125"/>
    </location>
</feature>
<feature type="transmembrane region" description="Helical" evidence="1">
    <location>
        <begin position="73"/>
        <end position="91"/>
    </location>
</feature>
<keyword evidence="1" id="KW-1133">Transmembrane helix</keyword>
<organism evidence="2 3">
    <name type="scientific">Methylovulum psychrotolerans</name>
    <dbReference type="NCBI Taxonomy" id="1704499"/>
    <lineage>
        <taxon>Bacteria</taxon>
        <taxon>Pseudomonadati</taxon>
        <taxon>Pseudomonadota</taxon>
        <taxon>Gammaproteobacteria</taxon>
        <taxon>Methylococcales</taxon>
        <taxon>Methylococcaceae</taxon>
        <taxon>Methylovulum</taxon>
    </lineage>
</organism>
<gene>
    <name evidence="2" type="ORF">AADEFJLK_00319</name>
</gene>
<feature type="transmembrane region" description="Helical" evidence="1">
    <location>
        <begin position="132"/>
        <end position="154"/>
    </location>
</feature>